<dbReference type="Proteomes" id="UP000475545">
    <property type="component" value="Unassembled WGS sequence"/>
</dbReference>
<reference evidence="1 2" key="1">
    <citation type="submission" date="2019-11" db="EMBL/GenBank/DDBJ databases">
        <title>Gordonia sp. nov., a novel actinobacterium isolated from mangrove soil in Hainan.</title>
        <authorList>
            <person name="Huang X."/>
            <person name="Xie Y."/>
            <person name="Chu X."/>
            <person name="Xiao K."/>
        </authorList>
    </citation>
    <scope>NUCLEOTIDE SEQUENCE [LARGE SCALE GENOMIC DNA]</scope>
    <source>
        <strain evidence="1 2">HNM0687</strain>
    </source>
</reference>
<dbReference type="InterPro" id="IPR016024">
    <property type="entry name" value="ARM-type_fold"/>
</dbReference>
<proteinExistence type="predicted"/>
<dbReference type="InterPro" id="IPR011989">
    <property type="entry name" value="ARM-like"/>
</dbReference>
<dbReference type="Gene3D" id="1.25.10.10">
    <property type="entry name" value="Leucine-rich Repeat Variant"/>
    <property type="match status" value="1"/>
</dbReference>
<dbReference type="AlphaFoldDB" id="A0A6L7GQ87"/>
<dbReference type="EMBL" id="WMBR01000003">
    <property type="protein sequence ID" value="MXP22056.1"/>
    <property type="molecule type" value="Genomic_DNA"/>
</dbReference>
<dbReference type="Pfam" id="PF13646">
    <property type="entry name" value="HEAT_2"/>
    <property type="match status" value="1"/>
</dbReference>
<dbReference type="RefSeq" id="WP_160902772.1">
    <property type="nucleotide sequence ID" value="NZ_CP102850.1"/>
</dbReference>
<organism evidence="1 2">
    <name type="scientific">Gordonia mangrovi</name>
    <dbReference type="NCBI Taxonomy" id="2665643"/>
    <lineage>
        <taxon>Bacteria</taxon>
        <taxon>Bacillati</taxon>
        <taxon>Actinomycetota</taxon>
        <taxon>Actinomycetes</taxon>
        <taxon>Mycobacteriales</taxon>
        <taxon>Gordoniaceae</taxon>
        <taxon>Gordonia</taxon>
    </lineage>
</organism>
<name>A0A6L7GQ87_9ACTN</name>
<evidence type="ECO:0000313" key="1">
    <source>
        <dbReference type="EMBL" id="MXP22056.1"/>
    </source>
</evidence>
<protein>
    <submittedName>
        <fullName evidence="1">HEAT repeat domain-containing protein</fullName>
    </submittedName>
</protein>
<dbReference type="SUPFAM" id="SSF48371">
    <property type="entry name" value="ARM repeat"/>
    <property type="match status" value="1"/>
</dbReference>
<evidence type="ECO:0000313" key="2">
    <source>
        <dbReference type="Proteomes" id="UP000475545"/>
    </source>
</evidence>
<comment type="caution">
    <text evidence="1">The sequence shown here is derived from an EMBL/GenBank/DDBJ whole genome shotgun (WGS) entry which is preliminary data.</text>
</comment>
<keyword evidence="2" id="KW-1185">Reference proteome</keyword>
<accession>A0A6L7GQ87</accession>
<gene>
    <name evidence="1" type="ORF">GIY30_11945</name>
</gene>
<sequence length="221" mass="23727">MITQAQYIEIRHAFGAAAASTRLKAAIAVGTSTDERFLDLVVQRCGVETDFFVRDMMTWALCRLPTGTVVERLVDELASDNPQARGQALHTLSKIGDRQAFSAVAPLVHDTDDEVARAAWRAAVALVDPAAGRGLAEQLAIELGRGDEDLQLSLARAFVALGDAGEQVLDAAASAADDRIRSQVAATQRLIRDPDSGFDLALETARRVSVSAMCKRHSADR</sequence>